<keyword evidence="5 6" id="KW-0472">Membrane</keyword>
<comment type="similarity">
    <text evidence="2">Belongs to the N-Me-Phe pilin family.</text>
</comment>
<sequence>MDAEQPQCPQCGAIQEDFVYKSRIAAAALAIGFGFFGVHRFYLGQWWGIFYLLFFWTYVPGLIAWIEGIVFLARDQKAWNAKYNKGVFAGNEKGGVLFVILIFVMIAILGILAAIALPAYQDYSNRAKVISAISAAKTTIPQVEQYAYDHQRWPMTEDLTLNPLDNPLLGTLTVNNGAIVVTMDKSTRIDGYVAFIPTSDESGISWSCTESTIKSRFLPAECRPE</sequence>
<keyword evidence="4 6" id="KW-1133">Transmembrane helix</keyword>
<organism evidence="8 9">
    <name type="scientific">Pseudoteredinibacter isoporae</name>
    <dbReference type="NCBI Taxonomy" id="570281"/>
    <lineage>
        <taxon>Bacteria</taxon>
        <taxon>Pseudomonadati</taxon>
        <taxon>Pseudomonadota</taxon>
        <taxon>Gammaproteobacteria</taxon>
        <taxon>Cellvibrionales</taxon>
        <taxon>Cellvibrionaceae</taxon>
        <taxon>Pseudoteredinibacter</taxon>
    </lineage>
</organism>
<dbReference type="EMBL" id="JACHHT010000001">
    <property type="protein sequence ID" value="MBB6519793.1"/>
    <property type="molecule type" value="Genomic_DNA"/>
</dbReference>
<proteinExistence type="inferred from homology"/>
<dbReference type="InterPro" id="IPR001082">
    <property type="entry name" value="Pilin"/>
</dbReference>
<keyword evidence="3 6" id="KW-0812">Transmembrane</keyword>
<dbReference type="RefSeq" id="WP_221450526.1">
    <property type="nucleotide sequence ID" value="NZ_JAAONY010000001.1"/>
</dbReference>
<gene>
    <name evidence="8" type="ORF">HNR48_000071</name>
</gene>
<keyword evidence="9" id="KW-1185">Reference proteome</keyword>
<dbReference type="InParanoid" id="A0A7X0JPA1"/>
<reference evidence="8 9" key="1">
    <citation type="submission" date="2020-08" db="EMBL/GenBank/DDBJ databases">
        <title>Genomic Encyclopedia of Type Strains, Phase IV (KMG-IV): sequencing the most valuable type-strain genomes for metagenomic binning, comparative biology and taxonomic classification.</title>
        <authorList>
            <person name="Goeker M."/>
        </authorList>
    </citation>
    <scope>NUCLEOTIDE SEQUENCE [LARGE SCALE GENOMIC DNA]</scope>
    <source>
        <strain evidence="8 9">DSM 22368</strain>
    </source>
</reference>
<dbReference type="InterPro" id="IPR007829">
    <property type="entry name" value="TM2"/>
</dbReference>
<comment type="caution">
    <text evidence="8">The sequence shown here is derived from an EMBL/GenBank/DDBJ whole genome shotgun (WGS) entry which is preliminary data.</text>
</comment>
<dbReference type="GO" id="GO:0009289">
    <property type="term" value="C:pilus"/>
    <property type="evidence" value="ECO:0007669"/>
    <property type="project" value="InterPro"/>
</dbReference>
<evidence type="ECO:0000313" key="8">
    <source>
        <dbReference type="EMBL" id="MBB6519793.1"/>
    </source>
</evidence>
<feature type="domain" description="TM2" evidence="7">
    <location>
        <begin position="21"/>
        <end position="69"/>
    </location>
</feature>
<evidence type="ECO:0000313" key="9">
    <source>
        <dbReference type="Proteomes" id="UP000528457"/>
    </source>
</evidence>
<dbReference type="Pfam" id="PF00114">
    <property type="entry name" value="Pilin"/>
    <property type="match status" value="1"/>
</dbReference>
<evidence type="ECO:0000256" key="5">
    <source>
        <dbReference type="ARBA" id="ARBA00023136"/>
    </source>
</evidence>
<accession>A0A7X0JPA1</accession>
<feature type="transmembrane region" description="Helical" evidence="6">
    <location>
        <begin position="24"/>
        <end position="43"/>
    </location>
</feature>
<protein>
    <submittedName>
        <fullName evidence="8">TM2 domain-containing membrane protein YozV/type II secretory pathway pseudopilin PulG</fullName>
    </submittedName>
</protein>
<evidence type="ECO:0000256" key="6">
    <source>
        <dbReference type="SAM" id="Phobius"/>
    </source>
</evidence>
<dbReference type="Proteomes" id="UP000528457">
    <property type="component" value="Unassembled WGS sequence"/>
</dbReference>
<evidence type="ECO:0000256" key="4">
    <source>
        <dbReference type="ARBA" id="ARBA00022989"/>
    </source>
</evidence>
<feature type="transmembrane region" description="Helical" evidence="6">
    <location>
        <begin position="94"/>
        <end position="120"/>
    </location>
</feature>
<feature type="transmembrane region" description="Helical" evidence="6">
    <location>
        <begin position="49"/>
        <end position="73"/>
    </location>
</feature>
<dbReference type="Pfam" id="PF05154">
    <property type="entry name" value="TM2"/>
    <property type="match status" value="1"/>
</dbReference>
<evidence type="ECO:0000256" key="1">
    <source>
        <dbReference type="ARBA" id="ARBA00004141"/>
    </source>
</evidence>
<dbReference type="GO" id="GO:0016020">
    <property type="term" value="C:membrane"/>
    <property type="evidence" value="ECO:0007669"/>
    <property type="project" value="UniProtKB-SubCell"/>
</dbReference>
<dbReference type="Gene3D" id="3.30.700.10">
    <property type="entry name" value="Glycoprotein, Type 4 Pilin"/>
    <property type="match status" value="1"/>
</dbReference>
<dbReference type="SUPFAM" id="SSF54523">
    <property type="entry name" value="Pili subunits"/>
    <property type="match status" value="1"/>
</dbReference>
<dbReference type="GO" id="GO:0007155">
    <property type="term" value="P:cell adhesion"/>
    <property type="evidence" value="ECO:0007669"/>
    <property type="project" value="InterPro"/>
</dbReference>
<dbReference type="AlphaFoldDB" id="A0A7X0JPA1"/>
<comment type="subcellular location">
    <subcellularLocation>
        <location evidence="1">Membrane</location>
        <topology evidence="1">Multi-pass membrane protein</topology>
    </subcellularLocation>
</comment>
<evidence type="ECO:0000256" key="2">
    <source>
        <dbReference type="ARBA" id="ARBA00005233"/>
    </source>
</evidence>
<dbReference type="InterPro" id="IPR045584">
    <property type="entry name" value="Pilin-like"/>
</dbReference>
<evidence type="ECO:0000256" key="3">
    <source>
        <dbReference type="ARBA" id="ARBA00022692"/>
    </source>
</evidence>
<name>A0A7X0JPA1_9GAMM</name>
<evidence type="ECO:0000259" key="7">
    <source>
        <dbReference type="Pfam" id="PF05154"/>
    </source>
</evidence>